<accession>A0A4Q7KVQ0</accession>
<organism evidence="2 3">
    <name type="scientific">Herbihabitans rhizosphaerae</name>
    <dbReference type="NCBI Taxonomy" id="1872711"/>
    <lineage>
        <taxon>Bacteria</taxon>
        <taxon>Bacillati</taxon>
        <taxon>Actinomycetota</taxon>
        <taxon>Actinomycetes</taxon>
        <taxon>Pseudonocardiales</taxon>
        <taxon>Pseudonocardiaceae</taxon>
        <taxon>Herbihabitans</taxon>
    </lineage>
</organism>
<dbReference type="PANTHER" id="PTHR43072">
    <property type="entry name" value="N-ACETYLTRANSFERASE"/>
    <property type="match status" value="1"/>
</dbReference>
<dbReference type="Proteomes" id="UP000294257">
    <property type="component" value="Unassembled WGS sequence"/>
</dbReference>
<evidence type="ECO:0000313" key="3">
    <source>
        <dbReference type="Proteomes" id="UP000294257"/>
    </source>
</evidence>
<dbReference type="AlphaFoldDB" id="A0A4Q7KVQ0"/>
<dbReference type="GO" id="GO:0016747">
    <property type="term" value="F:acyltransferase activity, transferring groups other than amino-acyl groups"/>
    <property type="evidence" value="ECO:0007669"/>
    <property type="project" value="InterPro"/>
</dbReference>
<evidence type="ECO:0000259" key="1">
    <source>
        <dbReference type="PROSITE" id="PS51186"/>
    </source>
</evidence>
<dbReference type="SUPFAM" id="SSF55729">
    <property type="entry name" value="Acyl-CoA N-acyltransferases (Nat)"/>
    <property type="match status" value="1"/>
</dbReference>
<evidence type="ECO:0000313" key="2">
    <source>
        <dbReference type="EMBL" id="RZS40745.1"/>
    </source>
</evidence>
<proteinExistence type="predicted"/>
<dbReference type="PROSITE" id="PS51186">
    <property type="entry name" value="GNAT"/>
    <property type="match status" value="1"/>
</dbReference>
<name>A0A4Q7KVQ0_9PSEU</name>
<keyword evidence="3" id="KW-1185">Reference proteome</keyword>
<dbReference type="InterPro" id="IPR016181">
    <property type="entry name" value="Acyl_CoA_acyltransferase"/>
</dbReference>
<dbReference type="Pfam" id="PF13420">
    <property type="entry name" value="Acetyltransf_4"/>
    <property type="match status" value="1"/>
</dbReference>
<dbReference type="PANTHER" id="PTHR43072:SF8">
    <property type="entry name" value="ACYLTRANSFERASE FABY-RELATED"/>
    <property type="match status" value="1"/>
</dbReference>
<dbReference type="EMBL" id="SGWQ01000003">
    <property type="protein sequence ID" value="RZS40745.1"/>
    <property type="molecule type" value="Genomic_DNA"/>
</dbReference>
<dbReference type="InterPro" id="IPR000182">
    <property type="entry name" value="GNAT_dom"/>
</dbReference>
<reference evidence="2 3" key="1">
    <citation type="submission" date="2019-02" db="EMBL/GenBank/DDBJ databases">
        <title>Genomic Encyclopedia of Type Strains, Phase IV (KMG-IV): sequencing the most valuable type-strain genomes for metagenomic binning, comparative biology and taxonomic classification.</title>
        <authorList>
            <person name="Goeker M."/>
        </authorList>
    </citation>
    <scope>NUCLEOTIDE SEQUENCE [LARGE SCALE GENOMIC DNA]</scope>
    <source>
        <strain evidence="2 3">DSM 101727</strain>
    </source>
</reference>
<dbReference type="CDD" id="cd04301">
    <property type="entry name" value="NAT_SF"/>
    <property type="match status" value="1"/>
</dbReference>
<dbReference type="Gene3D" id="3.40.630.30">
    <property type="match status" value="1"/>
</dbReference>
<sequence>MADEPDLTAIAEIYAGYVVAGVATFELDPPDTDEWRRRFRAFTGAGLPFLVAEQDGRIAGYAYCAPWKTRPAYRHTAETSIYLAGWARGRGLGGTLLDALVDRAVDAGVRQLIAVVADTGDDASLALHRKHGFADAGRLRDVGFKHGRWLDTVLLQRNLVNSTTA</sequence>
<protein>
    <submittedName>
        <fullName evidence="2">Phosphinothricin acetyltransferase</fullName>
    </submittedName>
</protein>
<feature type="domain" description="N-acetyltransferase" evidence="1">
    <location>
        <begin position="1"/>
        <end position="160"/>
    </location>
</feature>
<keyword evidence="2" id="KW-0808">Transferase</keyword>
<comment type="caution">
    <text evidence="2">The sequence shown here is derived from an EMBL/GenBank/DDBJ whole genome shotgun (WGS) entry which is preliminary data.</text>
</comment>
<gene>
    <name evidence="2" type="ORF">EV193_10358</name>
</gene>